<dbReference type="Proteomes" id="UP001054837">
    <property type="component" value="Unassembled WGS sequence"/>
</dbReference>
<dbReference type="AlphaFoldDB" id="A0AAV4S9Q0"/>
<comment type="caution">
    <text evidence="1">The sequence shown here is derived from an EMBL/GenBank/DDBJ whole genome shotgun (WGS) entry which is preliminary data.</text>
</comment>
<protein>
    <submittedName>
        <fullName evidence="1">Uncharacterized protein</fullName>
    </submittedName>
</protein>
<sequence length="136" mass="15694">MEPLAINDTLVNVVVLFSTRLRTFQTQAAFSRKLSRERHTLGENEGILQAIEGHNLQNSGIQFEWCALEVVNCQSVEILICQLKVQRASWRRILRNSILNDVMMLRLRTLRCVVVPQHAYIKVMNLEMFITLEGNV</sequence>
<gene>
    <name evidence="1" type="ORF">CDAR_441541</name>
</gene>
<dbReference type="EMBL" id="BPLQ01007479">
    <property type="protein sequence ID" value="GIY30385.1"/>
    <property type="molecule type" value="Genomic_DNA"/>
</dbReference>
<evidence type="ECO:0000313" key="1">
    <source>
        <dbReference type="EMBL" id="GIY30385.1"/>
    </source>
</evidence>
<name>A0AAV4S9Q0_9ARAC</name>
<organism evidence="1 2">
    <name type="scientific">Caerostris darwini</name>
    <dbReference type="NCBI Taxonomy" id="1538125"/>
    <lineage>
        <taxon>Eukaryota</taxon>
        <taxon>Metazoa</taxon>
        <taxon>Ecdysozoa</taxon>
        <taxon>Arthropoda</taxon>
        <taxon>Chelicerata</taxon>
        <taxon>Arachnida</taxon>
        <taxon>Araneae</taxon>
        <taxon>Araneomorphae</taxon>
        <taxon>Entelegynae</taxon>
        <taxon>Araneoidea</taxon>
        <taxon>Araneidae</taxon>
        <taxon>Caerostris</taxon>
    </lineage>
</organism>
<evidence type="ECO:0000313" key="2">
    <source>
        <dbReference type="Proteomes" id="UP001054837"/>
    </source>
</evidence>
<proteinExistence type="predicted"/>
<keyword evidence="2" id="KW-1185">Reference proteome</keyword>
<accession>A0AAV4S9Q0</accession>
<reference evidence="1 2" key="1">
    <citation type="submission" date="2021-06" db="EMBL/GenBank/DDBJ databases">
        <title>Caerostris darwini draft genome.</title>
        <authorList>
            <person name="Kono N."/>
            <person name="Arakawa K."/>
        </authorList>
    </citation>
    <scope>NUCLEOTIDE SEQUENCE [LARGE SCALE GENOMIC DNA]</scope>
</reference>